<sequence>MAYTRYMFVIPGNVTVYKGNVRLFAWLNWYLYRHKGVEVYDCGVWVLEPAS</sequence>
<dbReference type="EMBL" id="PDVW01000050">
    <property type="protein sequence ID" value="POY48027.1"/>
    <property type="molecule type" value="Genomic_DNA"/>
</dbReference>
<comment type="caution">
    <text evidence="1">The sequence shown here is derived from an EMBL/GenBank/DDBJ whole genome shotgun (WGS) entry which is preliminary data.</text>
</comment>
<reference evidence="1" key="1">
    <citation type="submission" date="2017-12" db="EMBL/GenBank/DDBJ databases">
        <title>First report on the novel genomospecies/subspecies of Pectobacterium carotovorum in Russia.</title>
        <authorList>
            <person name="Shirshikov F.V."/>
            <person name="Miroshnikov K."/>
            <person name="Toshakov S.V."/>
            <person name="Kabanova A.P."/>
            <person name="Barannik A.P."/>
            <person name="Shneider M."/>
            <person name="Ignatov A.N."/>
            <person name="Miroshnikov K.A."/>
        </authorList>
    </citation>
    <scope>NUCLEOTIDE SEQUENCE [LARGE SCALE GENOMIC DNA]</scope>
    <source>
        <strain evidence="1">F131</strain>
    </source>
</reference>
<protein>
    <submittedName>
        <fullName evidence="1">Uncharacterized protein</fullName>
    </submittedName>
</protein>
<proteinExistence type="predicted"/>
<evidence type="ECO:0000313" key="1">
    <source>
        <dbReference type="EMBL" id="POY48027.1"/>
    </source>
</evidence>
<name>A0A855MAR9_9GAMM</name>
<gene>
    <name evidence="1" type="ORF">F131LOC_04240</name>
</gene>
<dbReference type="AlphaFoldDB" id="A0A855MAR9"/>
<accession>A0A855MAR9</accession>
<organism evidence="1">
    <name type="scientific">Pectobacterium versatile</name>
    <dbReference type="NCBI Taxonomy" id="2488639"/>
    <lineage>
        <taxon>Bacteria</taxon>
        <taxon>Pseudomonadati</taxon>
        <taxon>Pseudomonadota</taxon>
        <taxon>Gammaproteobacteria</taxon>
        <taxon>Enterobacterales</taxon>
        <taxon>Pectobacteriaceae</taxon>
        <taxon>Pectobacterium</taxon>
    </lineage>
</organism>